<reference evidence="1 2" key="1">
    <citation type="journal article" date="2019" name="Emerg. Microbes Infect.">
        <title>Comprehensive subspecies identification of 175 nontuberculous mycobacteria species based on 7547 genomic profiles.</title>
        <authorList>
            <person name="Matsumoto Y."/>
            <person name="Kinjo T."/>
            <person name="Motooka D."/>
            <person name="Nabeya D."/>
            <person name="Jung N."/>
            <person name="Uechi K."/>
            <person name="Horii T."/>
            <person name="Iida T."/>
            <person name="Fujita J."/>
            <person name="Nakamura S."/>
        </authorList>
    </citation>
    <scope>NUCLEOTIDE SEQUENCE [LARGE SCALE GENOMIC DNA]</scope>
    <source>
        <strain evidence="1 2">JCM 6377</strain>
    </source>
</reference>
<evidence type="ECO:0000313" key="1">
    <source>
        <dbReference type="EMBL" id="GFG50787.1"/>
    </source>
</evidence>
<organism evidence="1 2">
    <name type="scientific">Mycolicibacterium agri</name>
    <name type="common">Mycobacterium agri</name>
    <dbReference type="NCBI Taxonomy" id="36811"/>
    <lineage>
        <taxon>Bacteria</taxon>
        <taxon>Bacillati</taxon>
        <taxon>Actinomycetota</taxon>
        <taxon>Actinomycetes</taxon>
        <taxon>Mycobacteriales</taxon>
        <taxon>Mycobacteriaceae</taxon>
        <taxon>Mycolicibacterium</taxon>
    </lineage>
</organism>
<name>A0A7I9W0H7_MYCAG</name>
<gene>
    <name evidence="1" type="ORF">MAGR_22280</name>
</gene>
<dbReference type="AlphaFoldDB" id="A0A7I9W0H7"/>
<evidence type="ECO:0000313" key="2">
    <source>
        <dbReference type="Proteomes" id="UP000465302"/>
    </source>
</evidence>
<sequence length="83" mass="8965">MAHVGSAHTDAQLGILLEQARRIAAQDQGVLDIEVPARTQSIDGIADWRTGTLPLTPGVPKVHAARRTAATHSRLLRRARRGL</sequence>
<protein>
    <submittedName>
        <fullName evidence="1">Uncharacterized protein</fullName>
    </submittedName>
</protein>
<accession>A0A7I9W0H7</accession>
<dbReference type="EMBL" id="BLKS01000001">
    <property type="protein sequence ID" value="GFG50787.1"/>
    <property type="molecule type" value="Genomic_DNA"/>
</dbReference>
<dbReference type="Proteomes" id="UP000465302">
    <property type="component" value="Unassembled WGS sequence"/>
</dbReference>
<proteinExistence type="predicted"/>
<comment type="caution">
    <text evidence="1">The sequence shown here is derived from an EMBL/GenBank/DDBJ whole genome shotgun (WGS) entry which is preliminary data.</text>
</comment>